<gene>
    <name evidence="1" type="ORF">CLV74_11316</name>
</gene>
<comment type="caution">
    <text evidence="1">The sequence shown here is derived from an EMBL/GenBank/DDBJ whole genome shotgun (WGS) entry which is preliminary data.</text>
</comment>
<organism evidence="1 2">
    <name type="scientific">Donghicola tyrosinivorans</name>
    <dbReference type="NCBI Taxonomy" id="1652492"/>
    <lineage>
        <taxon>Bacteria</taxon>
        <taxon>Pseudomonadati</taxon>
        <taxon>Pseudomonadota</taxon>
        <taxon>Alphaproteobacteria</taxon>
        <taxon>Rhodobacterales</taxon>
        <taxon>Roseobacteraceae</taxon>
        <taxon>Donghicola</taxon>
    </lineage>
</organism>
<proteinExistence type="predicted"/>
<dbReference type="Proteomes" id="UP000238392">
    <property type="component" value="Unassembled WGS sequence"/>
</dbReference>
<sequence>MCRLNFQDNVREEERRCLLVQYDVSVGSGQYQMLQCSYAHAETLIQWIEERSRGEPVLSCDVNSALWSSILIRRGMFERYRTVTYEPARVIEKLSISAITGINSVKILYPKVLLICKVVLEALLLERVIVF</sequence>
<evidence type="ECO:0000313" key="1">
    <source>
        <dbReference type="EMBL" id="PRY86041.1"/>
    </source>
</evidence>
<keyword evidence="2" id="KW-1185">Reference proteome</keyword>
<dbReference type="EMBL" id="PVTQ01000013">
    <property type="protein sequence ID" value="PRY86041.1"/>
    <property type="molecule type" value="Genomic_DNA"/>
</dbReference>
<protein>
    <submittedName>
        <fullName evidence="1">Uncharacterized protein</fullName>
    </submittedName>
</protein>
<name>A0A2T0WH54_9RHOB</name>
<accession>A0A2T0WH54</accession>
<evidence type="ECO:0000313" key="2">
    <source>
        <dbReference type="Proteomes" id="UP000238392"/>
    </source>
</evidence>
<dbReference type="AlphaFoldDB" id="A0A2T0WH54"/>
<reference evidence="1 2" key="1">
    <citation type="submission" date="2018-03" db="EMBL/GenBank/DDBJ databases">
        <title>Genomic Encyclopedia of Archaeal and Bacterial Type Strains, Phase II (KMG-II): from individual species to whole genera.</title>
        <authorList>
            <person name="Goeker M."/>
        </authorList>
    </citation>
    <scope>NUCLEOTIDE SEQUENCE [LARGE SCALE GENOMIC DNA]</scope>
    <source>
        <strain evidence="1 2">DSM 100212</strain>
    </source>
</reference>